<evidence type="ECO:0000313" key="11">
    <source>
        <dbReference type="Proteomes" id="UP001501570"/>
    </source>
</evidence>
<keyword evidence="5 7" id="KW-1133">Transmembrane helix</keyword>
<sequence>MTGDTMPSDAVPSDAMTEVEPPRIAPPRAIGARRARSGETAVLYDAIGPRGRRRVRVATAGCLVLLAGLVVFVAYRLDRYGHLQRARWSYVLSPEILRYLGQGMLNNVKASVIAGGLTLVIGLALALGRLSRTAALRLPAVAWIEFFRGFPLVLLILFPYLLFPVYLHPIEPMWYVVIGLTLYNSAVMAEIYRTGILSLDRGQREAAYAVGLRRGQAMRLVILPQAIRRMVPLLLTQLVILFKDSTLGVAVTYPEALRRGETMGSFEPRVVFQAIIVTAVMFFLAGFILSRLVRLLERVSAKG</sequence>
<organism evidence="10 11">
    <name type="scientific">Rugosimonospora acidiphila</name>
    <dbReference type="NCBI Taxonomy" id="556531"/>
    <lineage>
        <taxon>Bacteria</taxon>
        <taxon>Bacillati</taxon>
        <taxon>Actinomycetota</taxon>
        <taxon>Actinomycetes</taxon>
        <taxon>Micromonosporales</taxon>
        <taxon>Micromonosporaceae</taxon>
        <taxon>Rugosimonospora</taxon>
    </lineage>
</organism>
<evidence type="ECO:0000256" key="7">
    <source>
        <dbReference type="RuleBase" id="RU363032"/>
    </source>
</evidence>
<gene>
    <name evidence="10" type="ORF">GCM10023322_08680</name>
</gene>
<dbReference type="CDD" id="cd06261">
    <property type="entry name" value="TM_PBP2"/>
    <property type="match status" value="1"/>
</dbReference>
<dbReference type="PROSITE" id="PS50928">
    <property type="entry name" value="ABC_TM1"/>
    <property type="match status" value="1"/>
</dbReference>
<comment type="similarity">
    <text evidence="7">Belongs to the binding-protein-dependent transport system permease family.</text>
</comment>
<evidence type="ECO:0000256" key="8">
    <source>
        <dbReference type="SAM" id="MobiDB-lite"/>
    </source>
</evidence>
<dbReference type="InterPro" id="IPR000515">
    <property type="entry name" value="MetI-like"/>
</dbReference>
<dbReference type="PANTHER" id="PTHR30614">
    <property type="entry name" value="MEMBRANE COMPONENT OF AMINO ACID ABC TRANSPORTER"/>
    <property type="match status" value="1"/>
</dbReference>
<keyword evidence="11" id="KW-1185">Reference proteome</keyword>
<feature type="transmembrane region" description="Helical" evidence="7">
    <location>
        <begin position="271"/>
        <end position="293"/>
    </location>
</feature>
<dbReference type="InterPro" id="IPR010065">
    <property type="entry name" value="AA_ABC_transptr_permease_3TM"/>
</dbReference>
<dbReference type="InterPro" id="IPR043429">
    <property type="entry name" value="ArtM/GltK/GlnP/TcyL/YhdX-like"/>
</dbReference>
<reference evidence="11" key="1">
    <citation type="journal article" date="2019" name="Int. J. Syst. Evol. Microbiol.">
        <title>The Global Catalogue of Microorganisms (GCM) 10K type strain sequencing project: providing services to taxonomists for standard genome sequencing and annotation.</title>
        <authorList>
            <consortium name="The Broad Institute Genomics Platform"/>
            <consortium name="The Broad Institute Genome Sequencing Center for Infectious Disease"/>
            <person name="Wu L."/>
            <person name="Ma J."/>
        </authorList>
    </citation>
    <scope>NUCLEOTIDE SEQUENCE [LARGE SCALE GENOMIC DNA]</scope>
    <source>
        <strain evidence="11">JCM 18304</strain>
    </source>
</reference>
<keyword evidence="2 7" id="KW-0813">Transport</keyword>
<evidence type="ECO:0000256" key="5">
    <source>
        <dbReference type="ARBA" id="ARBA00022989"/>
    </source>
</evidence>
<dbReference type="Proteomes" id="UP001501570">
    <property type="component" value="Unassembled WGS sequence"/>
</dbReference>
<comment type="subcellular location">
    <subcellularLocation>
        <location evidence="1 7">Cell membrane</location>
        <topology evidence="1 7">Multi-pass membrane protein</topology>
    </subcellularLocation>
</comment>
<keyword evidence="4 7" id="KW-0812">Transmembrane</keyword>
<evidence type="ECO:0000256" key="2">
    <source>
        <dbReference type="ARBA" id="ARBA00022448"/>
    </source>
</evidence>
<dbReference type="PANTHER" id="PTHR30614:SF21">
    <property type="entry name" value="AMINO ACID ABC TRANSPORTER PERMEASE"/>
    <property type="match status" value="1"/>
</dbReference>
<feature type="region of interest" description="Disordered" evidence="8">
    <location>
        <begin position="1"/>
        <end position="23"/>
    </location>
</feature>
<evidence type="ECO:0000259" key="9">
    <source>
        <dbReference type="PROSITE" id="PS50928"/>
    </source>
</evidence>
<feature type="transmembrane region" description="Helical" evidence="7">
    <location>
        <begin position="149"/>
        <end position="167"/>
    </location>
</feature>
<evidence type="ECO:0000256" key="1">
    <source>
        <dbReference type="ARBA" id="ARBA00004651"/>
    </source>
</evidence>
<keyword evidence="3" id="KW-1003">Cell membrane</keyword>
<feature type="domain" description="ABC transmembrane type-1" evidence="9">
    <location>
        <begin position="104"/>
        <end position="293"/>
    </location>
</feature>
<accession>A0ABP9RK08</accession>
<dbReference type="Gene3D" id="1.10.3720.10">
    <property type="entry name" value="MetI-like"/>
    <property type="match status" value="1"/>
</dbReference>
<feature type="transmembrane region" description="Helical" evidence="7">
    <location>
        <begin position="108"/>
        <end position="128"/>
    </location>
</feature>
<dbReference type="SUPFAM" id="SSF161098">
    <property type="entry name" value="MetI-like"/>
    <property type="match status" value="1"/>
</dbReference>
<dbReference type="Pfam" id="PF00528">
    <property type="entry name" value="BPD_transp_1"/>
    <property type="match status" value="1"/>
</dbReference>
<evidence type="ECO:0000256" key="6">
    <source>
        <dbReference type="ARBA" id="ARBA00023136"/>
    </source>
</evidence>
<evidence type="ECO:0000256" key="4">
    <source>
        <dbReference type="ARBA" id="ARBA00022692"/>
    </source>
</evidence>
<dbReference type="InterPro" id="IPR035906">
    <property type="entry name" value="MetI-like_sf"/>
</dbReference>
<evidence type="ECO:0000313" key="10">
    <source>
        <dbReference type="EMBL" id="GAA5179248.1"/>
    </source>
</evidence>
<name>A0ABP9RK08_9ACTN</name>
<feature type="transmembrane region" description="Helical" evidence="7">
    <location>
        <begin position="57"/>
        <end position="75"/>
    </location>
</feature>
<dbReference type="EMBL" id="BAABJQ010000002">
    <property type="protein sequence ID" value="GAA5179248.1"/>
    <property type="molecule type" value="Genomic_DNA"/>
</dbReference>
<protein>
    <submittedName>
        <fullName evidence="10">Amino acid ABC transporter permease</fullName>
    </submittedName>
</protein>
<evidence type="ECO:0000256" key="3">
    <source>
        <dbReference type="ARBA" id="ARBA00022475"/>
    </source>
</evidence>
<dbReference type="RefSeq" id="WP_345626285.1">
    <property type="nucleotide sequence ID" value="NZ_BAABJQ010000002.1"/>
</dbReference>
<dbReference type="NCBIfam" id="TIGR01726">
    <property type="entry name" value="HEQRo_perm_3TM"/>
    <property type="match status" value="1"/>
</dbReference>
<feature type="transmembrane region" description="Helical" evidence="7">
    <location>
        <begin position="173"/>
        <end position="192"/>
    </location>
</feature>
<keyword evidence="6 7" id="KW-0472">Membrane</keyword>
<proteinExistence type="inferred from homology"/>
<comment type="caution">
    <text evidence="10">The sequence shown here is derived from an EMBL/GenBank/DDBJ whole genome shotgun (WGS) entry which is preliminary data.</text>
</comment>